<dbReference type="EMBL" id="JBHSGG010000025">
    <property type="protein sequence ID" value="MFC4728323.1"/>
    <property type="molecule type" value="Genomic_DNA"/>
</dbReference>
<feature type="chain" id="PRO_5045810015" evidence="2">
    <location>
        <begin position="24"/>
        <end position="145"/>
    </location>
</feature>
<dbReference type="Gene3D" id="1.10.238.10">
    <property type="entry name" value="EF-hand"/>
    <property type="match status" value="1"/>
</dbReference>
<evidence type="ECO:0000313" key="4">
    <source>
        <dbReference type="EMBL" id="MFC4728323.1"/>
    </source>
</evidence>
<keyword evidence="5" id="KW-1185">Reference proteome</keyword>
<dbReference type="CDD" id="cd00051">
    <property type="entry name" value="EFh"/>
    <property type="match status" value="1"/>
</dbReference>
<dbReference type="InterPro" id="IPR011992">
    <property type="entry name" value="EF-hand-dom_pair"/>
</dbReference>
<evidence type="ECO:0000256" key="1">
    <source>
        <dbReference type="SAM" id="MobiDB-lite"/>
    </source>
</evidence>
<reference evidence="5" key="1">
    <citation type="journal article" date="2019" name="Int. J. Syst. Evol. Microbiol.">
        <title>The Global Catalogue of Microorganisms (GCM) 10K type strain sequencing project: providing services to taxonomists for standard genome sequencing and annotation.</title>
        <authorList>
            <consortium name="The Broad Institute Genomics Platform"/>
            <consortium name="The Broad Institute Genome Sequencing Center for Infectious Disease"/>
            <person name="Wu L."/>
            <person name="Ma J."/>
        </authorList>
    </citation>
    <scope>NUCLEOTIDE SEQUENCE [LARGE SCALE GENOMIC DNA]</scope>
    <source>
        <strain evidence="5">CGMCC 1.13574</strain>
    </source>
</reference>
<dbReference type="PROSITE" id="PS50222">
    <property type="entry name" value="EF_HAND_2"/>
    <property type="match status" value="1"/>
</dbReference>
<keyword evidence="2" id="KW-0732">Signal</keyword>
<dbReference type="InterPro" id="IPR018247">
    <property type="entry name" value="EF_Hand_1_Ca_BS"/>
</dbReference>
<dbReference type="Pfam" id="PF13202">
    <property type="entry name" value="EF-hand_5"/>
    <property type="match status" value="2"/>
</dbReference>
<gene>
    <name evidence="4" type="ORF">ACFO3Q_09085</name>
</gene>
<feature type="signal peptide" evidence="2">
    <location>
        <begin position="1"/>
        <end position="23"/>
    </location>
</feature>
<proteinExistence type="predicted"/>
<protein>
    <submittedName>
        <fullName evidence="4">EF-hand domain-containing protein</fullName>
    </submittedName>
</protein>
<dbReference type="SUPFAM" id="SSF47473">
    <property type="entry name" value="EF-hand"/>
    <property type="match status" value="1"/>
</dbReference>
<sequence>MSRTPLRIALSLALAAVGGAAIAQDAPVRGERQAPARDVATLEQHARDRAAAIDANNDGYITAEEVIAHRDAQRLRMEQRRLERMGGSDGRISVADYEAAQLERIARLDADGDGQISREEFRAQRPGGKGHFGHGRRGGPAAGAR</sequence>
<evidence type="ECO:0000313" key="5">
    <source>
        <dbReference type="Proteomes" id="UP001595892"/>
    </source>
</evidence>
<dbReference type="RefSeq" id="WP_377004352.1">
    <property type="nucleotide sequence ID" value="NZ_JBHSGG010000025.1"/>
</dbReference>
<evidence type="ECO:0000256" key="2">
    <source>
        <dbReference type="SAM" id="SignalP"/>
    </source>
</evidence>
<dbReference type="PROSITE" id="PS00018">
    <property type="entry name" value="EF_HAND_1"/>
    <property type="match status" value="2"/>
</dbReference>
<accession>A0ABV9NNC7</accession>
<name>A0ABV9NNC7_9GAMM</name>
<comment type="caution">
    <text evidence="4">The sequence shown here is derived from an EMBL/GenBank/DDBJ whole genome shotgun (WGS) entry which is preliminary data.</text>
</comment>
<organism evidence="4 5">
    <name type="scientific">Coralloluteibacterium thermophilum</name>
    <dbReference type="NCBI Taxonomy" id="2707049"/>
    <lineage>
        <taxon>Bacteria</taxon>
        <taxon>Pseudomonadati</taxon>
        <taxon>Pseudomonadota</taxon>
        <taxon>Gammaproteobacteria</taxon>
        <taxon>Lysobacterales</taxon>
        <taxon>Lysobacteraceae</taxon>
        <taxon>Coralloluteibacterium</taxon>
    </lineage>
</organism>
<feature type="region of interest" description="Disordered" evidence="1">
    <location>
        <begin position="111"/>
        <end position="145"/>
    </location>
</feature>
<evidence type="ECO:0000259" key="3">
    <source>
        <dbReference type="PROSITE" id="PS50222"/>
    </source>
</evidence>
<feature type="compositionally biased region" description="Basic and acidic residues" evidence="1">
    <location>
        <begin position="111"/>
        <end position="123"/>
    </location>
</feature>
<dbReference type="Proteomes" id="UP001595892">
    <property type="component" value="Unassembled WGS sequence"/>
</dbReference>
<feature type="domain" description="EF-hand" evidence="3">
    <location>
        <begin position="96"/>
        <end position="131"/>
    </location>
</feature>
<dbReference type="InterPro" id="IPR002048">
    <property type="entry name" value="EF_hand_dom"/>
</dbReference>